<organism evidence="1 2">
    <name type="scientific">Symbiodinium necroappetens</name>
    <dbReference type="NCBI Taxonomy" id="1628268"/>
    <lineage>
        <taxon>Eukaryota</taxon>
        <taxon>Sar</taxon>
        <taxon>Alveolata</taxon>
        <taxon>Dinophyceae</taxon>
        <taxon>Suessiales</taxon>
        <taxon>Symbiodiniaceae</taxon>
        <taxon>Symbiodinium</taxon>
    </lineage>
</organism>
<dbReference type="InterPro" id="IPR036770">
    <property type="entry name" value="Ankyrin_rpt-contain_sf"/>
</dbReference>
<gene>
    <name evidence="1" type="primary">pntH</name>
    <name evidence="1" type="ORF">SNEC2469_LOCUS25796</name>
</gene>
<dbReference type="EMBL" id="CAJNJA010051331">
    <property type="protein sequence ID" value="CAE7843557.1"/>
    <property type="molecule type" value="Genomic_DNA"/>
</dbReference>
<keyword evidence="2" id="KW-1185">Reference proteome</keyword>
<dbReference type="OrthoDB" id="417092at2759"/>
<comment type="caution">
    <text evidence="1">The sequence shown here is derived from an EMBL/GenBank/DDBJ whole genome shotgun (WGS) entry which is preliminary data.</text>
</comment>
<dbReference type="Pfam" id="PF00023">
    <property type="entry name" value="Ank"/>
    <property type="match status" value="1"/>
</dbReference>
<name>A0A812ZYI1_9DINO</name>
<dbReference type="Proteomes" id="UP000601435">
    <property type="component" value="Unassembled WGS sequence"/>
</dbReference>
<protein>
    <submittedName>
        <fullName evidence="1">PntH protein</fullName>
    </submittedName>
</protein>
<accession>A0A812ZYI1</accession>
<evidence type="ECO:0000313" key="2">
    <source>
        <dbReference type="Proteomes" id="UP000601435"/>
    </source>
</evidence>
<sequence length="802" mass="88174">MAPRSQKKPAARVIARAVKQRSGGRAAPGREALSIRCVGGTLRAEVGGRQSPELQAAKSQRRLWSRARELLQKEGLVVLRGLLPAALVSTARTRLLRELSAAKALRPGTALDSAMVAPGCLEGEVPMPSLLRRLDLQALPEVLAVLEHENLFEATANILQVDEVVTTAYKWLRAVPPTTFTGPHMDRAYVGEGRRLTAWIPLGPVRCGQRELGSLCWIPGSHTNPAVIERFGLRTTGALGQMEKGVVGLQPMLAPSHYQKDSSNQRTPSSKRVYDLQEISLVGPDARSLALGAVLTETLVPLTEFQQDPTEHASLSNVLGPNPWNVGFILNGQLPEQVIQLLKAFLRSVVMKFPKAYSLEEAVMPAAKRGKLRMCKLSLESVGSWSQISLVHVAAFCSHERLEQDLHLILSSSATCVGLKGNINARALFDVELDFPREQVKGEGLIIKEKVACSVLPIHFAVYAGNVHAVKVLIRCRAAVESRATFDAVPDYTPLHLATTLWARAGDDAVIQHQVVKILLENTADPTTMDLSGATCNDLRPQGGASASTLRSLRLRNIGIKRGMVVELNLDAIAKKGTKARFLETADARRSEFVVMADAEDPHEEDDLLQLSLLVRDTLEESRVLKIQQCCVSVLGYRFFQCCLRHVLDYLFGTIQMPSPRSMMDSPIIRSRTLEEESAAAEGSLTVQDFRLGGPSKRRAVTIADFHGEDVMSDSDLEPGILPDVEMEHAVKMKLSNPLRPGKFYRKRNRVAEGYLLHFAIDEMVREEDRKWNVAAEDVLQLLGIPLVMALLTKARIGSRQT</sequence>
<dbReference type="SUPFAM" id="SSF51197">
    <property type="entry name" value="Clavaminate synthase-like"/>
    <property type="match status" value="1"/>
</dbReference>
<reference evidence="1" key="1">
    <citation type="submission" date="2021-02" db="EMBL/GenBank/DDBJ databases">
        <authorList>
            <person name="Dougan E. K."/>
            <person name="Rhodes N."/>
            <person name="Thang M."/>
            <person name="Chan C."/>
        </authorList>
    </citation>
    <scope>NUCLEOTIDE SEQUENCE</scope>
</reference>
<dbReference type="InterPro" id="IPR002110">
    <property type="entry name" value="Ankyrin_rpt"/>
</dbReference>
<dbReference type="SUPFAM" id="SSF48403">
    <property type="entry name" value="Ankyrin repeat"/>
    <property type="match status" value="1"/>
</dbReference>
<evidence type="ECO:0000313" key="1">
    <source>
        <dbReference type="EMBL" id="CAE7843557.1"/>
    </source>
</evidence>
<proteinExistence type="predicted"/>
<dbReference type="Gene3D" id="2.60.120.620">
    <property type="entry name" value="q2cbj1_9rhob like domain"/>
    <property type="match status" value="1"/>
</dbReference>
<dbReference type="Gene3D" id="1.25.40.20">
    <property type="entry name" value="Ankyrin repeat-containing domain"/>
    <property type="match status" value="1"/>
</dbReference>
<dbReference type="AlphaFoldDB" id="A0A812ZYI1"/>